<dbReference type="NCBIfam" id="NF047352">
    <property type="entry name" value="P_loop_sacsin"/>
    <property type="match status" value="1"/>
</dbReference>
<dbReference type="EMBL" id="BAAAKK010000005">
    <property type="protein sequence ID" value="GAA1424358.1"/>
    <property type="molecule type" value="Genomic_DNA"/>
</dbReference>
<dbReference type="PROSITE" id="PS51192">
    <property type="entry name" value="HELICASE_ATP_BIND_1"/>
    <property type="match status" value="1"/>
</dbReference>
<accession>A0ABN1YWM4</accession>
<dbReference type="Pfam" id="PF04851">
    <property type="entry name" value="ResIII"/>
    <property type="match status" value="1"/>
</dbReference>
<dbReference type="Gene3D" id="3.40.50.300">
    <property type="entry name" value="P-loop containing nucleotide triphosphate hydrolases"/>
    <property type="match status" value="2"/>
</dbReference>
<evidence type="ECO:0000256" key="1">
    <source>
        <dbReference type="SAM" id="MobiDB-lite"/>
    </source>
</evidence>
<dbReference type="InterPro" id="IPR014001">
    <property type="entry name" value="Helicase_ATP-bd"/>
</dbReference>
<evidence type="ECO:0008006" key="6">
    <source>
        <dbReference type="Google" id="ProtNLM"/>
    </source>
</evidence>
<dbReference type="PROSITE" id="PS51194">
    <property type="entry name" value="HELICASE_CTER"/>
    <property type="match status" value="1"/>
</dbReference>
<dbReference type="Gene3D" id="3.30.565.10">
    <property type="entry name" value="Histidine kinase-like ATPase, C-terminal domain"/>
    <property type="match status" value="1"/>
</dbReference>
<evidence type="ECO:0000313" key="5">
    <source>
        <dbReference type="Proteomes" id="UP001501266"/>
    </source>
</evidence>
<comment type="caution">
    <text evidence="4">The sequence shown here is derived from an EMBL/GenBank/DDBJ whole genome shotgun (WGS) entry which is preliminary data.</text>
</comment>
<feature type="domain" description="Helicase C-terminal" evidence="3">
    <location>
        <begin position="1431"/>
        <end position="1572"/>
    </location>
</feature>
<dbReference type="SUPFAM" id="SSF55874">
    <property type="entry name" value="ATPase domain of HSP90 chaperone/DNA topoisomerase II/histidine kinase"/>
    <property type="match status" value="1"/>
</dbReference>
<dbReference type="InterPro" id="IPR052511">
    <property type="entry name" value="ATP-dep_Helicase"/>
</dbReference>
<dbReference type="InterPro" id="IPR006935">
    <property type="entry name" value="Helicase/UvrB_N"/>
</dbReference>
<dbReference type="PANTHER" id="PTHR47962:SF7">
    <property type="entry name" value="MITOCHONDRIAL ATP-DEPENDENT HELICASE IRC3-RELATED"/>
    <property type="match status" value="1"/>
</dbReference>
<dbReference type="Proteomes" id="UP001501266">
    <property type="component" value="Unassembled WGS sequence"/>
</dbReference>
<dbReference type="SUPFAM" id="SSF52540">
    <property type="entry name" value="P-loop containing nucleoside triphosphate hydrolases"/>
    <property type="match status" value="1"/>
</dbReference>
<keyword evidence="5" id="KW-1185">Reference proteome</keyword>
<organism evidence="4 5">
    <name type="scientific">Agrococcus citreus</name>
    <dbReference type="NCBI Taxonomy" id="84643"/>
    <lineage>
        <taxon>Bacteria</taxon>
        <taxon>Bacillati</taxon>
        <taxon>Actinomycetota</taxon>
        <taxon>Actinomycetes</taxon>
        <taxon>Micrococcales</taxon>
        <taxon>Microbacteriaceae</taxon>
        <taxon>Agrococcus</taxon>
    </lineage>
</organism>
<dbReference type="SMART" id="SM00490">
    <property type="entry name" value="HELICc"/>
    <property type="match status" value="1"/>
</dbReference>
<evidence type="ECO:0000259" key="3">
    <source>
        <dbReference type="PROSITE" id="PS51194"/>
    </source>
</evidence>
<name>A0ABN1YWM4_9MICO</name>
<dbReference type="InterPro" id="IPR001650">
    <property type="entry name" value="Helicase_C-like"/>
</dbReference>
<sequence length="1576" mass="173417">MRGWELDTSDLDAVVREQTRVCLDVYAKDPSRITQDANNERRISQGGYSSRQLEELVQNATDAAKHNGSRVEVVLTKSTLYVANDGEPFTAEGVRSILASDISAKDDERIGKFGIGFKSLLAVSERPLVVSRTVAFAFDAGWAAETLRSEGYDLPQYPIMRLARVVSAAAEGAADPVLAQLMEWAATVVVVPLNVPVDEISKRLYDFSPQFVLFSPHISRAVLRNEAGSDPTARPGRSGRPATRSIRQESVREGIALLHVDGQEPQPWAIARLSHEPTPQALRDGGHIAARQKVELQYALPMQSSPGLGTFWAYFPTQFQSTLSGLINAAWKLSDDRTGLLEGPFNRELLGRLPELVAEAIGRFSGFHSPAAVIDALPARGDEARNWADRDINEPIYKRLRTAPSIPDGASALRLPRDLQWVGDATDAWLQNWAALPNAPTAEWVHRDVYRTPERRSKVERLMRPAGLRRDGTNLVGLDVWLQALVARPTASQAAAAIGLAAEIMADATGIHDPKTRTAVVTAIKRARIVLLEDGSLAAPERGRVFVRVEGEAADDVSYVNADLANYPGIREQLARLGVVVMDRSGELHASIAKIKGRGGNTPDNWQRVWTVLRDIPADTAVRILREDLGEPLVTLVCVRNADRQFVPLSKVFLAGVVIPADGSRDRAFLIDPNFHQNDADLLRRLGAVDAPVWRHDAPRETWLDQFEQMGFDEFTDKQTGAKPDRTRLQISGSAPPWPLEQMRFMSDAARAAITEHVLRHGLGEDWQVRHQTNNSYGRAFVASPETWLLRRYGLLKTAFGLLSASRVVRSGDMVDPAVLPAVEVSDAVAAALSIKDDPAEYVSSDWMKLKAIADTWTRGDVDDQRRAAFYAWLPGQIRPDEIVVRVGRATQSVPLGNVGIAIDEATYESMLEAQVPALLVPDADDAQRFIELWGMPLGTDLLQEEVVTEPSGEAIYATDAFPPLKLWLKAEDFDLRLQPAARIVKMMATPRGQVAKPISVRREGDTIFVTAEEPTRRLAQISEALSLGLQPADLAGILDQMAATATDERRVRIKRAADHDDRLLAAVGVDPLRRAIPAQALEILEARPGGVSEREIAGLARAVHGVGILRHLRAALDEQGLQPPKEWAGRRVTRQWVNSLGFPADWAGFPGGSRPAVEIIEGPAVLGELHGYQRFVTDRIKALLRGVGEDRGMVSLPTGAGKTRVTVQALTNALKDGDLSTDAPLVWIAQTDELCEQAADSWSYVWRAIGPGIPMRLGRLWGDNEVPEEPGSFQLIITTTSKLHSITTRPSDEYEWLRSPSAVVIDEAHASIASTYTEILGWLGRATRGRDKTERRPLIGLTATPFRGVDSEEATDRLVNRFDSNRLDRGAFSKEDPYKELQEMGVLARVRHESLDGVDVQFTPVELAEVERLKTLPSSVAETLGGDAARTLRIVDSIEARPDDWTILAFAPSVESSRVLAALLTQRGVSAVSISAETEPAARRHYIEEFKAGRIRVLTNYNVLAQGFDAPKAQAVYVTRPTFSPVVYQQMIGRGLRGERNGGTDEVLIVNVKDNFINYGELLAFNKFEHLWTKD</sequence>
<dbReference type="Pfam" id="PF00271">
    <property type="entry name" value="Helicase_C"/>
    <property type="match status" value="1"/>
</dbReference>
<evidence type="ECO:0000313" key="4">
    <source>
        <dbReference type="EMBL" id="GAA1424358.1"/>
    </source>
</evidence>
<evidence type="ECO:0000259" key="2">
    <source>
        <dbReference type="PROSITE" id="PS51192"/>
    </source>
</evidence>
<reference evidence="4 5" key="1">
    <citation type="journal article" date="2019" name="Int. J. Syst. Evol. Microbiol.">
        <title>The Global Catalogue of Microorganisms (GCM) 10K type strain sequencing project: providing services to taxonomists for standard genome sequencing and annotation.</title>
        <authorList>
            <consortium name="The Broad Institute Genomics Platform"/>
            <consortium name="The Broad Institute Genome Sequencing Center for Infectious Disease"/>
            <person name="Wu L."/>
            <person name="Ma J."/>
        </authorList>
    </citation>
    <scope>NUCLEOTIDE SEQUENCE [LARGE SCALE GENOMIC DNA]</scope>
    <source>
        <strain evidence="4 5">JCM 12398</strain>
    </source>
</reference>
<proteinExistence type="predicted"/>
<dbReference type="InterPro" id="IPR027417">
    <property type="entry name" value="P-loop_NTPase"/>
</dbReference>
<dbReference type="PANTHER" id="PTHR47962">
    <property type="entry name" value="ATP-DEPENDENT HELICASE LHR-RELATED-RELATED"/>
    <property type="match status" value="1"/>
</dbReference>
<protein>
    <recommendedName>
        <fullName evidence="6">Helicase</fullName>
    </recommendedName>
</protein>
<dbReference type="InterPro" id="IPR036890">
    <property type="entry name" value="HATPase_C_sf"/>
</dbReference>
<feature type="domain" description="Helicase ATP-binding" evidence="2">
    <location>
        <begin position="1184"/>
        <end position="1364"/>
    </location>
</feature>
<feature type="region of interest" description="Disordered" evidence="1">
    <location>
        <begin position="225"/>
        <end position="246"/>
    </location>
</feature>
<gene>
    <name evidence="4" type="ORF">GCM10009640_20400</name>
</gene>
<dbReference type="SMART" id="SM00487">
    <property type="entry name" value="DEXDc"/>
    <property type="match status" value="1"/>
</dbReference>